<dbReference type="InterPro" id="IPR004695">
    <property type="entry name" value="SLAC1/Mae1/Ssu1/TehA"/>
</dbReference>
<dbReference type="Gene3D" id="1.50.10.150">
    <property type="entry name" value="Voltage-dependent anion channel"/>
    <property type="match status" value="1"/>
</dbReference>
<dbReference type="AlphaFoldDB" id="A0A6A2WRH3"/>
<comment type="similarity">
    <text evidence="2">Belongs to the SLAC1 S-type anion channel family.</text>
</comment>
<comment type="caution">
    <text evidence="10">The sequence shown here is derived from an EMBL/GenBank/DDBJ whole genome shotgun (WGS) entry which is preliminary data.</text>
</comment>
<protein>
    <submittedName>
        <fullName evidence="10">SLAC1, putative isoform 2</fullName>
    </submittedName>
</protein>
<dbReference type="PANTHER" id="PTHR31269:SF2">
    <property type="entry name" value="S-TYPE ANION CHANNEL SLAH3"/>
    <property type="match status" value="1"/>
</dbReference>
<evidence type="ECO:0000256" key="3">
    <source>
        <dbReference type="ARBA" id="ARBA00022448"/>
    </source>
</evidence>
<feature type="transmembrane region" description="Helical" evidence="9">
    <location>
        <begin position="54"/>
        <end position="75"/>
    </location>
</feature>
<evidence type="ECO:0000256" key="8">
    <source>
        <dbReference type="ARBA" id="ARBA00023136"/>
    </source>
</evidence>
<feature type="transmembrane region" description="Helical" evidence="9">
    <location>
        <begin position="126"/>
        <end position="146"/>
    </location>
</feature>
<keyword evidence="8 9" id="KW-0472">Membrane</keyword>
<organism evidence="10 11">
    <name type="scientific">Hibiscus syriacus</name>
    <name type="common">Rose of Sharon</name>
    <dbReference type="NCBI Taxonomy" id="106335"/>
    <lineage>
        <taxon>Eukaryota</taxon>
        <taxon>Viridiplantae</taxon>
        <taxon>Streptophyta</taxon>
        <taxon>Embryophyta</taxon>
        <taxon>Tracheophyta</taxon>
        <taxon>Spermatophyta</taxon>
        <taxon>Magnoliopsida</taxon>
        <taxon>eudicotyledons</taxon>
        <taxon>Gunneridae</taxon>
        <taxon>Pentapetalae</taxon>
        <taxon>rosids</taxon>
        <taxon>malvids</taxon>
        <taxon>Malvales</taxon>
        <taxon>Malvaceae</taxon>
        <taxon>Malvoideae</taxon>
        <taxon>Hibiscus</taxon>
    </lineage>
</organism>
<keyword evidence="6 9" id="KW-1133">Transmembrane helix</keyword>
<evidence type="ECO:0000256" key="4">
    <source>
        <dbReference type="ARBA" id="ARBA00022475"/>
    </source>
</evidence>
<keyword evidence="5 9" id="KW-0812">Transmembrane</keyword>
<feature type="transmembrane region" description="Helical" evidence="9">
    <location>
        <begin position="166"/>
        <end position="190"/>
    </location>
</feature>
<sequence>MWKTLATATSTKFLHISLTVNLILWWISIALVAAVSSIYLTKVVLYFEAVCREYYHPIGVNFFFAPWIALLFLALEVPPSVATTLPVALWYVLMTPFFFLELKIYGQWMSGGQRRLSKVANPTNHLSVFGNFVGALLGASMGRPFSPSVASMAWANIQGSFDYGSRIAYSIALFSLAYTFPMTGSAIATMRYSMHVFVLRDLFPIDIAISDRKPKPQNKWFNLTRHGSSDHDIETSLKFTNSESKDIEAALKIPTAEAN</sequence>
<evidence type="ECO:0000256" key="1">
    <source>
        <dbReference type="ARBA" id="ARBA00004651"/>
    </source>
</evidence>
<evidence type="ECO:0000256" key="7">
    <source>
        <dbReference type="ARBA" id="ARBA00023065"/>
    </source>
</evidence>
<evidence type="ECO:0000313" key="11">
    <source>
        <dbReference type="Proteomes" id="UP000436088"/>
    </source>
</evidence>
<dbReference type="PANTHER" id="PTHR31269">
    <property type="entry name" value="S-TYPE ANION CHANNEL SLAH3"/>
    <property type="match status" value="1"/>
</dbReference>
<dbReference type="GO" id="GO:0005886">
    <property type="term" value="C:plasma membrane"/>
    <property type="evidence" value="ECO:0007669"/>
    <property type="project" value="UniProtKB-SubCell"/>
</dbReference>
<dbReference type="Proteomes" id="UP000436088">
    <property type="component" value="Unassembled WGS sequence"/>
</dbReference>
<feature type="transmembrane region" description="Helical" evidence="9">
    <location>
        <begin position="87"/>
        <end position="105"/>
    </location>
</feature>
<keyword evidence="7" id="KW-0406">Ion transport</keyword>
<evidence type="ECO:0000256" key="9">
    <source>
        <dbReference type="SAM" id="Phobius"/>
    </source>
</evidence>
<evidence type="ECO:0000256" key="6">
    <source>
        <dbReference type="ARBA" id="ARBA00022989"/>
    </source>
</evidence>
<keyword evidence="11" id="KW-1185">Reference proteome</keyword>
<reference evidence="10" key="1">
    <citation type="submission" date="2019-09" db="EMBL/GenBank/DDBJ databases">
        <title>Draft genome information of white flower Hibiscus syriacus.</title>
        <authorList>
            <person name="Kim Y.-M."/>
        </authorList>
    </citation>
    <scope>NUCLEOTIDE SEQUENCE [LARGE SCALE GENOMIC DNA]</scope>
    <source>
        <strain evidence="10">YM2019G1</strain>
    </source>
</reference>
<comment type="subcellular location">
    <subcellularLocation>
        <location evidence="1">Cell membrane</location>
        <topology evidence="1">Multi-pass membrane protein</topology>
    </subcellularLocation>
</comment>
<gene>
    <name evidence="10" type="ORF">F3Y22_tig00112988pilonHSYRG00043</name>
</gene>
<accession>A0A6A2WRH3</accession>
<dbReference type="GO" id="GO:0012505">
    <property type="term" value="C:endomembrane system"/>
    <property type="evidence" value="ECO:0007669"/>
    <property type="project" value="UniProtKB-SubCell"/>
</dbReference>
<proteinExistence type="inferred from homology"/>
<dbReference type="Pfam" id="PF03595">
    <property type="entry name" value="SLAC1"/>
    <property type="match status" value="1"/>
</dbReference>
<keyword evidence="3" id="KW-0813">Transport</keyword>
<evidence type="ECO:0000256" key="2">
    <source>
        <dbReference type="ARBA" id="ARBA00007808"/>
    </source>
</evidence>
<dbReference type="GO" id="GO:0008308">
    <property type="term" value="F:voltage-gated monoatomic anion channel activity"/>
    <property type="evidence" value="ECO:0007669"/>
    <property type="project" value="InterPro"/>
</dbReference>
<keyword evidence="4" id="KW-1003">Cell membrane</keyword>
<dbReference type="GO" id="GO:0006873">
    <property type="term" value="P:intracellular monoatomic ion homeostasis"/>
    <property type="evidence" value="ECO:0007669"/>
    <property type="project" value="InterPro"/>
</dbReference>
<feature type="transmembrane region" description="Helical" evidence="9">
    <location>
        <begin position="23"/>
        <end position="47"/>
    </location>
</feature>
<evidence type="ECO:0000256" key="5">
    <source>
        <dbReference type="ARBA" id="ARBA00022692"/>
    </source>
</evidence>
<evidence type="ECO:0000313" key="10">
    <source>
        <dbReference type="EMBL" id="KAE8663278.1"/>
    </source>
</evidence>
<dbReference type="InterPro" id="IPR038665">
    <property type="entry name" value="Voltage-dep_anion_channel_sf"/>
</dbReference>
<name>A0A6A2WRH3_HIBSY</name>
<dbReference type="EMBL" id="VEPZ02001681">
    <property type="protein sequence ID" value="KAE8663278.1"/>
    <property type="molecule type" value="Genomic_DNA"/>
</dbReference>
<dbReference type="InterPro" id="IPR030183">
    <property type="entry name" value="SLAC/SLAH"/>
</dbReference>